<feature type="transmembrane region" description="Helical" evidence="6">
    <location>
        <begin position="21"/>
        <end position="38"/>
    </location>
</feature>
<evidence type="ECO:0000256" key="5">
    <source>
        <dbReference type="ARBA" id="ARBA00023136"/>
    </source>
</evidence>
<evidence type="ECO:0000256" key="3">
    <source>
        <dbReference type="ARBA" id="ARBA00022692"/>
    </source>
</evidence>
<keyword evidence="4 6" id="KW-1133">Transmembrane helix</keyword>
<feature type="transmembrane region" description="Helical" evidence="6">
    <location>
        <begin position="302"/>
        <end position="327"/>
    </location>
</feature>
<feature type="transmembrane region" description="Helical" evidence="6">
    <location>
        <begin position="390"/>
        <end position="410"/>
    </location>
</feature>
<dbReference type="Proteomes" id="UP000245720">
    <property type="component" value="Unassembled WGS sequence"/>
</dbReference>
<feature type="transmembrane region" description="Helical" evidence="6">
    <location>
        <begin position="430"/>
        <end position="446"/>
    </location>
</feature>
<feature type="transmembrane region" description="Helical" evidence="6">
    <location>
        <begin position="124"/>
        <end position="146"/>
    </location>
</feature>
<feature type="transmembrane region" description="Helical" evidence="6">
    <location>
        <begin position="452"/>
        <end position="468"/>
    </location>
</feature>
<dbReference type="InterPro" id="IPR002797">
    <property type="entry name" value="Polysacc_synth"/>
</dbReference>
<evidence type="ECO:0000313" key="7">
    <source>
        <dbReference type="EMBL" id="PWJ13886.1"/>
    </source>
</evidence>
<evidence type="ECO:0000256" key="6">
    <source>
        <dbReference type="SAM" id="Phobius"/>
    </source>
</evidence>
<accession>A0A315Y0S2</accession>
<dbReference type="PANTHER" id="PTHR30250">
    <property type="entry name" value="PST FAMILY PREDICTED COLANIC ACID TRANSPORTER"/>
    <property type="match status" value="1"/>
</dbReference>
<evidence type="ECO:0000256" key="2">
    <source>
        <dbReference type="ARBA" id="ARBA00022475"/>
    </source>
</evidence>
<dbReference type="RefSeq" id="WP_109725684.1">
    <property type="nucleotide sequence ID" value="NZ_QGDI01000003.1"/>
</dbReference>
<gene>
    <name evidence="7" type="ORF">IE37_00816</name>
</gene>
<feature type="transmembrane region" description="Helical" evidence="6">
    <location>
        <begin position="186"/>
        <end position="206"/>
    </location>
</feature>
<feature type="transmembrane region" description="Helical" evidence="6">
    <location>
        <begin position="366"/>
        <end position="384"/>
    </location>
</feature>
<organism evidence="7 8">
    <name type="scientific">Ruminococcus flavefaciens</name>
    <dbReference type="NCBI Taxonomy" id="1265"/>
    <lineage>
        <taxon>Bacteria</taxon>
        <taxon>Bacillati</taxon>
        <taxon>Bacillota</taxon>
        <taxon>Clostridia</taxon>
        <taxon>Eubacteriales</taxon>
        <taxon>Oscillospiraceae</taxon>
        <taxon>Ruminococcus</taxon>
    </lineage>
</organism>
<dbReference type="AlphaFoldDB" id="A0A315Y0S2"/>
<keyword evidence="2" id="KW-1003">Cell membrane</keyword>
<feature type="transmembrane region" description="Helical" evidence="6">
    <location>
        <begin position="99"/>
        <end position="118"/>
    </location>
</feature>
<dbReference type="Pfam" id="PF01943">
    <property type="entry name" value="Polysacc_synt"/>
    <property type="match status" value="1"/>
</dbReference>
<evidence type="ECO:0000256" key="1">
    <source>
        <dbReference type="ARBA" id="ARBA00004651"/>
    </source>
</evidence>
<evidence type="ECO:0000256" key="4">
    <source>
        <dbReference type="ARBA" id="ARBA00022989"/>
    </source>
</evidence>
<keyword evidence="5 6" id="KW-0472">Membrane</keyword>
<feature type="transmembrane region" description="Helical" evidence="6">
    <location>
        <begin position="158"/>
        <end position="180"/>
    </location>
</feature>
<feature type="transmembrane region" description="Helical" evidence="6">
    <location>
        <begin position="333"/>
        <end position="354"/>
    </location>
</feature>
<feature type="transmembrane region" description="Helical" evidence="6">
    <location>
        <begin position="58"/>
        <end position="78"/>
    </location>
</feature>
<dbReference type="GO" id="GO:0005886">
    <property type="term" value="C:plasma membrane"/>
    <property type="evidence" value="ECO:0007669"/>
    <property type="project" value="UniProtKB-SubCell"/>
</dbReference>
<proteinExistence type="predicted"/>
<feature type="transmembrane region" description="Helical" evidence="6">
    <location>
        <begin position="256"/>
        <end position="281"/>
    </location>
</feature>
<dbReference type="EMBL" id="QGDI01000003">
    <property type="protein sequence ID" value="PWJ13886.1"/>
    <property type="molecule type" value="Genomic_DNA"/>
</dbReference>
<reference evidence="7 8" key="1">
    <citation type="submission" date="2018-05" db="EMBL/GenBank/DDBJ databases">
        <title>The Hungate 1000. A catalogue of reference genomes from the rumen microbiome.</title>
        <authorList>
            <person name="Kelly W."/>
        </authorList>
    </citation>
    <scope>NUCLEOTIDE SEQUENCE [LARGE SCALE GENOMIC DNA]</scope>
    <source>
        <strain evidence="7 8">SAb67</strain>
    </source>
</reference>
<sequence length="484" mass="54604">MTLSIPKLRQKWGSMSKEARASVAYALCSIVQKCISFINMPIFTRLMSTDEYGEMTVYSSWSGIFSIVLTLNLAYGSFSPAMLKFEKDRDRYISSIQGIWLVLSGFFLMIYLPLQGFWNDILDLPTLFVIFLILETLSINSINLWSGKKRFDYEYKPVVALTLLMSVANTAVSLAFVLLSEQKGAARIWGHVVVTAAFGIIIFSLNAVRGKSVFHKEYWKYALGFNIPLLAYYLSQMIFNQSDRLMINHYCGKGKAAIYGVAYTWAMVLIFVLNAINNSYVPWFYKKIKEGREEENAKVANGIAVLMAGLIMCIVIMAPEVILIIGGEKYAEAIWSIPPVAISLLLLFYAQLFINVQFYYEKKKDLVYASIGAAAANIILNAILIPHVNYIAAGYTTMISYIIFAAMNYYTMRKVAKESGFSMKALDIKMLLLIFIAFTAACFIMMATYKLIIVRYAIVLAGAIAAVIKRRELMKFVNNTVKHK</sequence>
<name>A0A315Y0S2_RUMFL</name>
<feature type="transmembrane region" description="Helical" evidence="6">
    <location>
        <begin position="218"/>
        <end position="236"/>
    </location>
</feature>
<comment type="caution">
    <text evidence="7">The sequence shown here is derived from an EMBL/GenBank/DDBJ whole genome shotgun (WGS) entry which is preliminary data.</text>
</comment>
<comment type="subcellular location">
    <subcellularLocation>
        <location evidence="1">Cell membrane</location>
        <topology evidence="1">Multi-pass membrane protein</topology>
    </subcellularLocation>
</comment>
<keyword evidence="3 6" id="KW-0812">Transmembrane</keyword>
<protein>
    <submittedName>
        <fullName evidence="7">O-antigen/teichoic acid export membrane protein</fullName>
    </submittedName>
</protein>
<dbReference type="OrthoDB" id="9180265at2"/>
<evidence type="ECO:0000313" key="8">
    <source>
        <dbReference type="Proteomes" id="UP000245720"/>
    </source>
</evidence>
<dbReference type="PANTHER" id="PTHR30250:SF11">
    <property type="entry name" value="O-ANTIGEN TRANSPORTER-RELATED"/>
    <property type="match status" value="1"/>
</dbReference>
<dbReference type="InterPro" id="IPR050833">
    <property type="entry name" value="Poly_Biosynth_Transport"/>
</dbReference>